<sequence>MADRARIRYPLLSPALHAANPGLAILPVAAALDRANTFCVAPSSPPTLRLSLDKDTYVALGLVGDRKLRGDHPVATAGRRFAVDVPLPVNSAKVSARLQWALGRDRLGGSDMVMVAGGAPGVTLPPGFGADAPGGGTVVCPCEVTTVTSEAGSVVDAGRLLRDASGGGGGDALAELIDWLGVAATGGVAAAAALLGPPATDCDEEVPPPQVPPPTEPSSFTFDYAAALAAPHALRTTTTTGFLHPSAAAAAVDVAIATVAAGAAPWAAVTVMGVPDAPVLFRPGGVDRGCGPTPAAGSWGGDGGVVVLAVKGGGGVVATLLSGCDM</sequence>
<dbReference type="EMBL" id="CM020620">
    <property type="protein sequence ID" value="KAK1867291.1"/>
    <property type="molecule type" value="Genomic_DNA"/>
</dbReference>
<evidence type="ECO:0000313" key="1">
    <source>
        <dbReference type="EMBL" id="KAK1867291.1"/>
    </source>
</evidence>
<organism evidence="1 2">
    <name type="scientific">Pyropia yezoensis</name>
    <name type="common">Susabi-nori</name>
    <name type="synonym">Porphyra yezoensis</name>
    <dbReference type="NCBI Taxonomy" id="2788"/>
    <lineage>
        <taxon>Eukaryota</taxon>
        <taxon>Rhodophyta</taxon>
        <taxon>Bangiophyceae</taxon>
        <taxon>Bangiales</taxon>
        <taxon>Bangiaceae</taxon>
        <taxon>Pyropia</taxon>
    </lineage>
</organism>
<reference evidence="1" key="1">
    <citation type="submission" date="2019-11" db="EMBL/GenBank/DDBJ databases">
        <title>Nori genome reveals adaptations in red seaweeds to the harsh intertidal environment.</title>
        <authorList>
            <person name="Wang D."/>
            <person name="Mao Y."/>
        </authorList>
    </citation>
    <scope>NUCLEOTIDE SEQUENCE</scope>
    <source>
        <tissue evidence="1">Gametophyte</tissue>
    </source>
</reference>
<dbReference type="Proteomes" id="UP000798662">
    <property type="component" value="Chromosome 3"/>
</dbReference>
<name>A0ACC3CBZ0_PYRYE</name>
<keyword evidence="2" id="KW-1185">Reference proteome</keyword>
<proteinExistence type="predicted"/>
<comment type="caution">
    <text evidence="1">The sequence shown here is derived from an EMBL/GenBank/DDBJ whole genome shotgun (WGS) entry which is preliminary data.</text>
</comment>
<evidence type="ECO:0000313" key="2">
    <source>
        <dbReference type="Proteomes" id="UP000798662"/>
    </source>
</evidence>
<gene>
    <name evidence="1" type="ORF">I4F81_009798</name>
</gene>
<protein>
    <submittedName>
        <fullName evidence="1">Uncharacterized protein</fullName>
    </submittedName>
</protein>
<accession>A0ACC3CBZ0</accession>